<feature type="domain" description="Glycosyltransferase subfamily 4-like N-terminal" evidence="3">
    <location>
        <begin position="27"/>
        <end position="214"/>
    </location>
</feature>
<evidence type="ECO:0000256" key="1">
    <source>
        <dbReference type="SAM" id="Phobius"/>
    </source>
</evidence>
<dbReference type="Proteomes" id="UP000009231">
    <property type="component" value="Chromosome"/>
</dbReference>
<dbReference type="STRING" id="868131.MSWAN_1347"/>
<dbReference type="GeneID" id="10668852"/>
<dbReference type="InterPro" id="IPR001296">
    <property type="entry name" value="Glyco_trans_1"/>
</dbReference>
<feature type="transmembrane region" description="Helical" evidence="1">
    <location>
        <begin position="94"/>
        <end position="111"/>
    </location>
</feature>
<dbReference type="EMBL" id="CP002772">
    <property type="protein sequence ID" value="AEG18362.1"/>
    <property type="molecule type" value="Genomic_DNA"/>
</dbReference>
<keyword evidence="5" id="KW-1185">Reference proteome</keyword>
<proteinExistence type="predicted"/>
<reference evidence="4 5" key="1">
    <citation type="journal article" date="2014" name="Int. J. Syst. Evol. Microbiol.">
        <title>Methanobacterium paludis sp. nov. and a novel strain of Methanobacterium lacus isolated from northern peatlands.</title>
        <authorList>
            <person name="Cadillo-Quiroz H."/>
            <person name="Brauer S.L."/>
            <person name="Goodson N."/>
            <person name="Yavitt J.B."/>
            <person name="Zinder S.H."/>
        </authorList>
    </citation>
    <scope>NUCLEOTIDE SEQUENCE [LARGE SCALE GENOMIC DNA]</scope>
    <source>
        <strain evidence="5">DSM 25820 / JCM 18151 / SWAN1</strain>
    </source>
</reference>
<evidence type="ECO:0000259" key="3">
    <source>
        <dbReference type="Pfam" id="PF13439"/>
    </source>
</evidence>
<evidence type="ECO:0000313" key="5">
    <source>
        <dbReference type="Proteomes" id="UP000009231"/>
    </source>
</evidence>
<feature type="domain" description="Glycosyl transferase family 1" evidence="2">
    <location>
        <begin position="222"/>
        <end position="377"/>
    </location>
</feature>
<dbReference type="PANTHER" id="PTHR45947">
    <property type="entry name" value="SULFOQUINOVOSYL TRANSFERASE SQD2"/>
    <property type="match status" value="1"/>
</dbReference>
<dbReference type="SUPFAM" id="SSF53756">
    <property type="entry name" value="UDP-Glycosyltransferase/glycogen phosphorylase"/>
    <property type="match status" value="1"/>
</dbReference>
<keyword evidence="1" id="KW-0472">Membrane</keyword>
<dbReference type="AlphaFoldDB" id="F6D6Z5"/>
<dbReference type="InterPro" id="IPR028098">
    <property type="entry name" value="Glyco_trans_4-like_N"/>
</dbReference>
<dbReference type="GO" id="GO:0016758">
    <property type="term" value="F:hexosyltransferase activity"/>
    <property type="evidence" value="ECO:0007669"/>
    <property type="project" value="TreeGrafter"/>
</dbReference>
<dbReference type="OrthoDB" id="132546at2157"/>
<sequence>MPNDEIKTHDVLIVSQHFPPDKSGNSSRIYDISNNLSKDNVNLTVLAPYPSFPHGIFRRRFKPHDVNNINPKLKVINLSSWQPGKEDPGFISRTLYYITFPLHAMLWAFVYSKSYSVIITSSPPIFTVIPGLFLKLFFKKKWIIDYRDMWLEAAISLGFLKKDSLTEKISRKFLKICFNRVDIVLVTTEGIKKKLKVQGVYKPIEIIPNGVDVDLFYPRSVLKKDQLIYSGNIGHAQDLENCVLAMEEVGKKYGYKLLIVGDGDKRTDLEELTRSRDLQKYVEFKGPVPREEVPTLISESVVGLAPLKNLESLDYAVPSKIYEYMACEIPFLGCGTGEIETLAKKSEAGVVADNHPDSIAEAMIELMKKWEKMGKNGSKHVKNCYRREEIVKDLKSVLDNM</sequence>
<protein>
    <submittedName>
        <fullName evidence="4">Glycosyl transferase group 1</fullName>
    </submittedName>
</protein>
<dbReference type="InterPro" id="IPR050194">
    <property type="entry name" value="Glycosyltransferase_grp1"/>
</dbReference>
<evidence type="ECO:0000259" key="2">
    <source>
        <dbReference type="Pfam" id="PF00534"/>
    </source>
</evidence>
<dbReference type="HOGENOM" id="CLU_009583_11_2_2"/>
<evidence type="ECO:0000313" key="4">
    <source>
        <dbReference type="EMBL" id="AEG18362.1"/>
    </source>
</evidence>
<accession>F6D6Z5</accession>
<dbReference type="KEGG" id="mew:MSWAN_1347"/>
<keyword evidence="4" id="KW-0808">Transferase</keyword>
<feature type="transmembrane region" description="Helical" evidence="1">
    <location>
        <begin position="117"/>
        <end position="138"/>
    </location>
</feature>
<dbReference type="RefSeq" id="WP_013825863.1">
    <property type="nucleotide sequence ID" value="NC_015574.1"/>
</dbReference>
<dbReference type="Pfam" id="PF13439">
    <property type="entry name" value="Glyco_transf_4"/>
    <property type="match status" value="1"/>
</dbReference>
<name>F6D6Z5_METPW</name>
<dbReference type="eggNOG" id="arCOG01405">
    <property type="taxonomic scope" value="Archaea"/>
</dbReference>
<keyword evidence="1" id="KW-1133">Transmembrane helix</keyword>
<dbReference type="Gene3D" id="3.40.50.2000">
    <property type="entry name" value="Glycogen Phosphorylase B"/>
    <property type="match status" value="2"/>
</dbReference>
<dbReference type="CDD" id="cd03794">
    <property type="entry name" value="GT4_WbuB-like"/>
    <property type="match status" value="1"/>
</dbReference>
<keyword evidence="1" id="KW-0812">Transmembrane</keyword>
<dbReference type="PANTHER" id="PTHR45947:SF3">
    <property type="entry name" value="SULFOQUINOVOSYL TRANSFERASE SQD2"/>
    <property type="match status" value="1"/>
</dbReference>
<dbReference type="Pfam" id="PF00534">
    <property type="entry name" value="Glycos_transf_1"/>
    <property type="match status" value="1"/>
</dbReference>
<organism evidence="4 5">
    <name type="scientific">Methanobacterium paludis (strain DSM 25820 / JCM 18151 / SWAN1)</name>
    <dbReference type="NCBI Taxonomy" id="868131"/>
    <lineage>
        <taxon>Archaea</taxon>
        <taxon>Methanobacteriati</taxon>
        <taxon>Methanobacteriota</taxon>
        <taxon>Methanomada group</taxon>
        <taxon>Methanobacteria</taxon>
        <taxon>Methanobacteriales</taxon>
        <taxon>Methanobacteriaceae</taxon>
        <taxon>Methanobacterium</taxon>
    </lineage>
</organism>
<gene>
    <name evidence="4" type="ordered locus">MSWAN_1347</name>
</gene>